<dbReference type="SUPFAM" id="SSF56784">
    <property type="entry name" value="HAD-like"/>
    <property type="match status" value="1"/>
</dbReference>
<keyword evidence="2" id="KW-1185">Reference proteome</keyword>
<protein>
    <recommendedName>
        <fullName evidence="3">Capsular biosynthesis protein</fullName>
    </recommendedName>
</protein>
<proteinExistence type="predicted"/>
<reference evidence="1 2" key="2">
    <citation type="journal article" date="2011" name="PLoS ONE">
        <title>The Cyst-Dividing Bacterium Ramlibacter tataouinensis TTB310 Genome Reveals a Well-Stocked Toolbox for Adaptation to a Desert Environment.</title>
        <authorList>
            <person name="De Luca G."/>
            <person name="Barakat M."/>
            <person name="Ortet P."/>
            <person name="Fochesato S."/>
            <person name="Jourlin-Castelli C."/>
            <person name="Ansaldi M."/>
            <person name="Py B."/>
            <person name="Fichant G."/>
            <person name="Coutinho P.M."/>
            <person name="Voulhoux R."/>
            <person name="Bastien O."/>
            <person name="Marechal E."/>
            <person name="Henrissat B."/>
            <person name="Quentin Y."/>
            <person name="Noirot P."/>
            <person name="Filloux A."/>
            <person name="Mejean V."/>
            <person name="Dubow M.S."/>
            <person name="Barras F."/>
            <person name="Barbe V."/>
            <person name="Weissenbach J."/>
            <person name="Mihalcescu I."/>
            <person name="Vermeglio A."/>
            <person name="Achouak W."/>
            <person name="Heulin T."/>
        </authorList>
    </citation>
    <scope>NUCLEOTIDE SEQUENCE [LARGE SCALE GENOMIC DNA]</scope>
    <source>
        <strain evidence="2">ATCC BAA-407 / DSM 14655 / LMG 21543 / TTB310</strain>
    </source>
</reference>
<dbReference type="OrthoDB" id="5509517at2"/>
<evidence type="ECO:0008006" key="3">
    <source>
        <dbReference type="Google" id="ProtNLM"/>
    </source>
</evidence>
<dbReference type="STRING" id="365046.Rta_08870"/>
<gene>
    <name evidence="1" type="ordered locus">Rta_08870</name>
</gene>
<dbReference type="HOGENOM" id="CLU_142258_0_0_4"/>
<dbReference type="NCBIfam" id="TIGR01689">
    <property type="entry name" value="EcbF-BcbF"/>
    <property type="match status" value="1"/>
</dbReference>
<dbReference type="PATRIC" id="fig|365046.3.peg.906"/>
<evidence type="ECO:0000313" key="2">
    <source>
        <dbReference type="Proteomes" id="UP000008385"/>
    </source>
</evidence>
<name>F5XYY1_RAMTT</name>
<accession>F5XYY1</accession>
<dbReference type="EMBL" id="CP000245">
    <property type="protein sequence ID" value="AEG91969.1"/>
    <property type="molecule type" value="Genomic_DNA"/>
</dbReference>
<sequence>MSRLIIDLDQTITLHAGEGYANAVPNLPLIARLREYKKAGFELVIHTSRNMRTYEGNVGKINAHTLPVILEWLKRHDVPFDEVYVGKPWCGDGGFYVDDKAIRPSEFVRHSIEEIRDILRAESGGD</sequence>
<dbReference type="AlphaFoldDB" id="F5XYY1"/>
<dbReference type="eggNOG" id="COG0561">
    <property type="taxonomic scope" value="Bacteria"/>
</dbReference>
<evidence type="ECO:0000313" key="1">
    <source>
        <dbReference type="EMBL" id="AEG91969.1"/>
    </source>
</evidence>
<dbReference type="Gene3D" id="3.40.50.1000">
    <property type="entry name" value="HAD superfamily/HAD-like"/>
    <property type="match status" value="1"/>
</dbReference>
<dbReference type="RefSeq" id="WP_013900202.1">
    <property type="nucleotide sequence ID" value="NC_015677.1"/>
</dbReference>
<dbReference type="InterPro" id="IPR036412">
    <property type="entry name" value="HAD-like_sf"/>
</dbReference>
<dbReference type="InterPro" id="IPR010039">
    <property type="entry name" value="EcbF_BcbF"/>
</dbReference>
<dbReference type="InterPro" id="IPR023214">
    <property type="entry name" value="HAD_sf"/>
</dbReference>
<dbReference type="KEGG" id="rta:Rta_08870"/>
<organism evidence="1 2">
    <name type="scientific">Ramlibacter tataouinensis (strain ATCC BAA-407 / DSM 14655 / LMG 21543 / TTB310)</name>
    <dbReference type="NCBI Taxonomy" id="365046"/>
    <lineage>
        <taxon>Bacteria</taxon>
        <taxon>Pseudomonadati</taxon>
        <taxon>Pseudomonadota</taxon>
        <taxon>Betaproteobacteria</taxon>
        <taxon>Burkholderiales</taxon>
        <taxon>Comamonadaceae</taxon>
        <taxon>Ramlibacter</taxon>
    </lineage>
</organism>
<dbReference type="Proteomes" id="UP000008385">
    <property type="component" value="Chromosome"/>
</dbReference>
<reference evidence="2" key="1">
    <citation type="submission" date="2006-01" db="EMBL/GenBank/DDBJ databases">
        <title>Genome of the cyst-dividing bacterium Ramlibacter tataouinensis.</title>
        <authorList>
            <person name="Barakat M."/>
            <person name="Ortet P."/>
            <person name="De Luca G."/>
            <person name="Jourlin-Castelli C."/>
            <person name="Ansaldi M."/>
            <person name="Py B."/>
            <person name="Fichant G."/>
            <person name="Coutinho P."/>
            <person name="Voulhoux R."/>
            <person name="Bastien O."/>
            <person name="Roy S."/>
            <person name="Marechal E."/>
            <person name="Henrissat B."/>
            <person name="Quentin Y."/>
            <person name="Noirot P."/>
            <person name="Filloux A."/>
            <person name="Mejean V."/>
            <person name="DuBow M."/>
            <person name="Barras F."/>
            <person name="Heulin T."/>
        </authorList>
    </citation>
    <scope>NUCLEOTIDE SEQUENCE [LARGE SCALE GENOMIC DNA]</scope>
    <source>
        <strain evidence="2">ATCC BAA-407 / DSM 14655 / LMG 21543 / TTB310</strain>
    </source>
</reference>